<organism evidence="2">
    <name type="scientific">Marseillevirus LCMAC101</name>
    <dbReference type="NCBI Taxonomy" id="2506602"/>
    <lineage>
        <taxon>Viruses</taxon>
        <taxon>Varidnaviria</taxon>
        <taxon>Bamfordvirae</taxon>
        <taxon>Nucleocytoviricota</taxon>
        <taxon>Megaviricetes</taxon>
        <taxon>Pimascovirales</taxon>
        <taxon>Pimascovirales incertae sedis</taxon>
        <taxon>Marseilleviridae</taxon>
    </lineage>
</organism>
<accession>A0A481YRX7</accession>
<gene>
    <name evidence="2" type="ORF">LCMAC101_03250</name>
</gene>
<reference evidence="2" key="1">
    <citation type="journal article" date="2019" name="MBio">
        <title>Virus Genomes from Deep Sea Sediments Expand the Ocean Megavirome and Support Independent Origins of Viral Gigantism.</title>
        <authorList>
            <person name="Backstrom D."/>
            <person name="Yutin N."/>
            <person name="Jorgensen S.L."/>
            <person name="Dharamshi J."/>
            <person name="Homa F."/>
            <person name="Zaremba-Niedwiedzka K."/>
            <person name="Spang A."/>
            <person name="Wolf Y.I."/>
            <person name="Koonin E.V."/>
            <person name="Ettema T.J."/>
        </authorList>
    </citation>
    <scope>NUCLEOTIDE SEQUENCE</scope>
</reference>
<feature type="compositionally biased region" description="Basic residues" evidence="1">
    <location>
        <begin position="90"/>
        <end position="121"/>
    </location>
</feature>
<proteinExistence type="predicted"/>
<evidence type="ECO:0000256" key="1">
    <source>
        <dbReference type="SAM" id="MobiDB-lite"/>
    </source>
</evidence>
<evidence type="ECO:0000313" key="2">
    <source>
        <dbReference type="EMBL" id="QBK85730.1"/>
    </source>
</evidence>
<sequence length="302" mass="32581">MFKEGKTQWKKGKGCTGKKLYRYRKKSGPKGGSCDSKSMIGASGRCVARTPANLAAKKKALATRKTRGKCPEGMIIGVSGRCVADTAANRKAKGLKPKKRKSSKKKSAKKSSKKKPAKKTKNGMEKVLKEFGAIDIGGGEDCPPGEIWDKAIMACKKNGFTQTQSQIDDLITGIFGGGRDCPPGLKWNEQSKECSPPLPPRPRRNGNGAVAEAMGEMFGPGGNGDVSTTVEEVIEEARDNGGGTEEALLSQMGLNPEEYEEVRDCPLGTYFDYITGECTEDPMGPGRDLPGEEELYLRETEF</sequence>
<protein>
    <submittedName>
        <fullName evidence="2">Uncharacterized protein</fullName>
    </submittedName>
</protein>
<dbReference type="EMBL" id="MK500327">
    <property type="protein sequence ID" value="QBK85730.1"/>
    <property type="molecule type" value="Genomic_DNA"/>
</dbReference>
<name>A0A481YRX7_9VIRU</name>
<feature type="region of interest" description="Disordered" evidence="1">
    <location>
        <begin position="89"/>
        <end position="126"/>
    </location>
</feature>